<feature type="compositionally biased region" description="Low complexity" evidence="1">
    <location>
        <begin position="42"/>
        <end position="51"/>
    </location>
</feature>
<gene>
    <name evidence="2" type="ORF">Tco_1056220</name>
</gene>
<reference evidence="2" key="2">
    <citation type="submission" date="2022-01" db="EMBL/GenBank/DDBJ databases">
        <authorList>
            <person name="Yamashiro T."/>
            <person name="Shiraishi A."/>
            <person name="Satake H."/>
            <person name="Nakayama K."/>
        </authorList>
    </citation>
    <scope>NUCLEOTIDE SEQUENCE</scope>
</reference>
<comment type="caution">
    <text evidence="2">The sequence shown here is derived from an EMBL/GenBank/DDBJ whole genome shotgun (WGS) entry which is preliminary data.</text>
</comment>
<dbReference type="Proteomes" id="UP001151760">
    <property type="component" value="Unassembled WGS sequence"/>
</dbReference>
<evidence type="ECO:0000256" key="1">
    <source>
        <dbReference type="SAM" id="MobiDB-lite"/>
    </source>
</evidence>
<protein>
    <submittedName>
        <fullName evidence="2">Uncharacterized protein</fullName>
    </submittedName>
</protein>
<evidence type="ECO:0000313" key="2">
    <source>
        <dbReference type="EMBL" id="GJT81878.1"/>
    </source>
</evidence>
<organism evidence="2 3">
    <name type="scientific">Tanacetum coccineum</name>
    <dbReference type="NCBI Taxonomy" id="301880"/>
    <lineage>
        <taxon>Eukaryota</taxon>
        <taxon>Viridiplantae</taxon>
        <taxon>Streptophyta</taxon>
        <taxon>Embryophyta</taxon>
        <taxon>Tracheophyta</taxon>
        <taxon>Spermatophyta</taxon>
        <taxon>Magnoliopsida</taxon>
        <taxon>eudicotyledons</taxon>
        <taxon>Gunneridae</taxon>
        <taxon>Pentapetalae</taxon>
        <taxon>asterids</taxon>
        <taxon>campanulids</taxon>
        <taxon>Asterales</taxon>
        <taxon>Asteraceae</taxon>
        <taxon>Asteroideae</taxon>
        <taxon>Anthemideae</taxon>
        <taxon>Anthemidinae</taxon>
        <taxon>Tanacetum</taxon>
    </lineage>
</organism>
<feature type="region of interest" description="Disordered" evidence="1">
    <location>
        <begin position="1"/>
        <end position="151"/>
    </location>
</feature>
<reference evidence="2" key="1">
    <citation type="journal article" date="2022" name="Int. J. Mol. Sci.">
        <title>Draft Genome of Tanacetum Coccineum: Genomic Comparison of Closely Related Tanacetum-Family Plants.</title>
        <authorList>
            <person name="Yamashiro T."/>
            <person name="Shiraishi A."/>
            <person name="Nakayama K."/>
            <person name="Satake H."/>
        </authorList>
    </citation>
    <scope>NUCLEOTIDE SEQUENCE</scope>
</reference>
<evidence type="ECO:0000313" key="3">
    <source>
        <dbReference type="Proteomes" id="UP001151760"/>
    </source>
</evidence>
<accession>A0ABQ5H498</accession>
<feature type="compositionally biased region" description="Basic and acidic residues" evidence="1">
    <location>
        <begin position="8"/>
        <end position="32"/>
    </location>
</feature>
<keyword evidence="3" id="KW-1185">Reference proteome</keyword>
<name>A0ABQ5H498_9ASTR</name>
<proteinExistence type="predicted"/>
<feature type="compositionally biased region" description="Basic and acidic residues" evidence="1">
    <location>
        <begin position="56"/>
        <end position="74"/>
    </location>
</feature>
<feature type="compositionally biased region" description="Basic and acidic residues" evidence="1">
    <location>
        <begin position="110"/>
        <end position="131"/>
    </location>
</feature>
<sequence>MSSVPMDVPEKTIQEVSQHSESRKLDARDLGRKLRSKRSRSMSESPERNPSVFSRIRSDRSESPKHTPEGRRDGGVFNRLGGKGKSVFAHSESRYHSYHSRRTNPAPKMHYHEGTSSRDMKAFFESEDSRGGHWMSRSKKAKSSIEEDEPS</sequence>
<dbReference type="EMBL" id="BQNB010019117">
    <property type="protein sequence ID" value="GJT81878.1"/>
    <property type="molecule type" value="Genomic_DNA"/>
</dbReference>